<dbReference type="AlphaFoldDB" id="A0A498L1B8"/>
<organism evidence="2 3">
    <name type="scientific">Halorientalis pallida</name>
    <dbReference type="NCBI Taxonomy" id="2479928"/>
    <lineage>
        <taxon>Archaea</taxon>
        <taxon>Methanobacteriati</taxon>
        <taxon>Methanobacteriota</taxon>
        <taxon>Stenosarchaea group</taxon>
        <taxon>Halobacteria</taxon>
        <taxon>Halobacteriales</taxon>
        <taxon>Haloarculaceae</taxon>
        <taxon>Halorientalis</taxon>
    </lineage>
</organism>
<dbReference type="Proteomes" id="UP000289691">
    <property type="component" value="Unassembled WGS sequence"/>
</dbReference>
<keyword evidence="1" id="KW-1133">Transmembrane helix</keyword>
<evidence type="ECO:0000256" key="1">
    <source>
        <dbReference type="SAM" id="Phobius"/>
    </source>
</evidence>
<keyword evidence="1" id="KW-0812">Transmembrane</keyword>
<gene>
    <name evidence="2" type="ORF">EAF64_11445</name>
</gene>
<evidence type="ECO:0000313" key="2">
    <source>
        <dbReference type="EMBL" id="RXK49513.1"/>
    </source>
</evidence>
<proteinExistence type="predicted"/>
<protein>
    <submittedName>
        <fullName evidence="2">Proton-conducting membrane transporter</fullName>
    </submittedName>
</protein>
<feature type="transmembrane region" description="Helical" evidence="1">
    <location>
        <begin position="68"/>
        <end position="90"/>
    </location>
</feature>
<reference evidence="2 3" key="1">
    <citation type="submission" date="2019-01" db="EMBL/GenBank/DDBJ databases">
        <title>Halorientalis sp. F13-25 a new haloarchaeum isolated from hypersaline water.</title>
        <authorList>
            <person name="Ana D.-V."/>
            <person name="Cristina S.-P."/>
            <person name="Antonio V."/>
        </authorList>
    </citation>
    <scope>NUCLEOTIDE SEQUENCE [LARGE SCALE GENOMIC DNA]</scope>
    <source>
        <strain evidence="2 3">F13-25</strain>
    </source>
</reference>
<accession>A0A498L1B8</accession>
<comment type="caution">
    <text evidence="2">The sequence shown here is derived from an EMBL/GenBank/DDBJ whole genome shotgun (WGS) entry which is preliminary data.</text>
</comment>
<keyword evidence="3" id="KW-1185">Reference proteome</keyword>
<keyword evidence="1" id="KW-0472">Membrane</keyword>
<dbReference type="EMBL" id="RDFA01000003">
    <property type="protein sequence ID" value="RXK49513.1"/>
    <property type="molecule type" value="Genomic_DNA"/>
</dbReference>
<dbReference type="RefSeq" id="WP_129069109.1">
    <property type="nucleotide sequence ID" value="NZ_RDFA01000003.1"/>
</dbReference>
<feature type="transmembrane region" description="Helical" evidence="1">
    <location>
        <begin position="12"/>
        <end position="35"/>
    </location>
</feature>
<dbReference type="OrthoDB" id="214784at2157"/>
<sequence>MTTRPQLADDANWIAGVAALGLFAILAVVFVGASFGSPAGFPDVSITAGIGYAMFDLMGQTVIESEEFLVSFIVIAVALDAALDVAVMLATRDDETAGTLTDGGRSTGRGDS</sequence>
<evidence type="ECO:0000313" key="3">
    <source>
        <dbReference type="Proteomes" id="UP000289691"/>
    </source>
</evidence>
<name>A0A498L1B8_9EURY</name>